<feature type="transmembrane region" description="Helical" evidence="1">
    <location>
        <begin position="7"/>
        <end position="27"/>
    </location>
</feature>
<dbReference type="RefSeq" id="WP_162663001.1">
    <property type="nucleotide sequence ID" value="NZ_CP048020.1"/>
</dbReference>
<name>A0A6P1XZV7_9SPIR</name>
<keyword evidence="1" id="KW-1133">Transmembrane helix</keyword>
<dbReference type="InterPro" id="IPR003646">
    <property type="entry name" value="SH3-like_bac-type"/>
</dbReference>
<reference evidence="3 4" key="1">
    <citation type="submission" date="2020-01" db="EMBL/GenBank/DDBJ databases">
        <title>Complete genome sequence of a human oral phylogroup 1 Treponema sp. strain ATCC 700766, originally isolated from periodontitis dental plaque.</title>
        <authorList>
            <person name="Chan Y."/>
            <person name="Huo Y.-B."/>
            <person name="Yu X.-L."/>
            <person name="Zeng H."/>
            <person name="Leung W.-K."/>
            <person name="Watt R.M."/>
        </authorList>
    </citation>
    <scope>NUCLEOTIDE SEQUENCE [LARGE SCALE GENOMIC DNA]</scope>
    <source>
        <strain evidence="3 4">OMZ 804</strain>
    </source>
</reference>
<dbReference type="Proteomes" id="UP000464374">
    <property type="component" value="Chromosome"/>
</dbReference>
<dbReference type="Pfam" id="PF08239">
    <property type="entry name" value="SH3_3"/>
    <property type="match status" value="1"/>
</dbReference>
<evidence type="ECO:0000313" key="4">
    <source>
        <dbReference type="Proteomes" id="UP000464374"/>
    </source>
</evidence>
<dbReference type="PROSITE" id="PS51257">
    <property type="entry name" value="PROKAR_LIPOPROTEIN"/>
    <property type="match status" value="1"/>
</dbReference>
<gene>
    <name evidence="3" type="ORF">GWP43_04435</name>
</gene>
<proteinExistence type="predicted"/>
<evidence type="ECO:0000256" key="1">
    <source>
        <dbReference type="SAM" id="Phobius"/>
    </source>
</evidence>
<dbReference type="EMBL" id="CP048020">
    <property type="protein sequence ID" value="QHX42814.1"/>
    <property type="molecule type" value="Genomic_DNA"/>
</dbReference>
<dbReference type="AlphaFoldDB" id="A0A6P1XZV7"/>
<dbReference type="Gene3D" id="2.30.30.40">
    <property type="entry name" value="SH3 Domains"/>
    <property type="match status" value="1"/>
</dbReference>
<evidence type="ECO:0000313" key="3">
    <source>
        <dbReference type="EMBL" id="QHX42814.1"/>
    </source>
</evidence>
<keyword evidence="1" id="KW-0812">Transmembrane</keyword>
<sequence length="442" mass="50108">MKKLHHFYNTASAVFILALSCFVIFTITGCSKKIGYGVVNWSIPEYNLTASDVVPILVRSNISKVYIAELNNQKIEIPLWQLTFCSSKREAEAYIKKTSEYRSVYAAVKLDGLPLRSTPDNTGKQVYRLRESQIVKVLWKGEGTPVVARDKPLEGDWLYVMTNDGTRGWCFSYNLFTYDEGEPSVARQTTETAADEILTSILKSRWYPEYYRDMIRKKQIDPERMTENFGFFPGEGTGIARIMLKDEQLAFSYTGIIKNRMGAYQFEGSPLLLQIRDSDTIAVNYTDGKGRVQILYFITLKEDPRELVQAEVERRNVALQTLVTTSPVFNSVNYGVLQFLGGERFRWSGYQVLSPTIIPKGAGDSGSVAIRYFISAKLKTEYMGILSFKFDGSADWIDFFYTVSKQGVKLEYVQPENITDGVAAVRNLNPVILFFGTEGTED</sequence>
<keyword evidence="1" id="KW-0472">Membrane</keyword>
<evidence type="ECO:0000259" key="2">
    <source>
        <dbReference type="PROSITE" id="PS51781"/>
    </source>
</evidence>
<dbReference type="KEGG" id="trz:GWP43_04435"/>
<accession>A0A6P1XZV7</accession>
<organism evidence="3 4">
    <name type="scientific">Treponema vincentii</name>
    <dbReference type="NCBI Taxonomy" id="69710"/>
    <lineage>
        <taxon>Bacteria</taxon>
        <taxon>Pseudomonadati</taxon>
        <taxon>Spirochaetota</taxon>
        <taxon>Spirochaetia</taxon>
        <taxon>Spirochaetales</taxon>
        <taxon>Treponemataceae</taxon>
        <taxon>Treponema</taxon>
    </lineage>
</organism>
<protein>
    <submittedName>
        <fullName evidence="3">SH3 domain-containing protein</fullName>
    </submittedName>
</protein>
<feature type="domain" description="SH3b" evidence="2">
    <location>
        <begin position="99"/>
        <end position="179"/>
    </location>
</feature>
<dbReference type="PROSITE" id="PS51781">
    <property type="entry name" value="SH3B"/>
    <property type="match status" value="1"/>
</dbReference>